<organism evidence="1 2">
    <name type="scientific">Xylaria multiplex</name>
    <dbReference type="NCBI Taxonomy" id="323545"/>
    <lineage>
        <taxon>Eukaryota</taxon>
        <taxon>Fungi</taxon>
        <taxon>Dikarya</taxon>
        <taxon>Ascomycota</taxon>
        <taxon>Pezizomycotina</taxon>
        <taxon>Sordariomycetes</taxon>
        <taxon>Xylariomycetidae</taxon>
        <taxon>Xylariales</taxon>
        <taxon>Xylariaceae</taxon>
        <taxon>Xylaria</taxon>
    </lineage>
</organism>
<gene>
    <name evidence="1" type="ORF">GQX73_g7100</name>
</gene>
<name>A0A7C8IL99_9PEZI</name>
<accession>A0A7C8IL99</accession>
<dbReference type="AlphaFoldDB" id="A0A7C8IL99"/>
<protein>
    <submittedName>
        <fullName evidence="1">Uncharacterized protein</fullName>
    </submittedName>
</protein>
<dbReference type="SUPFAM" id="SSF52047">
    <property type="entry name" value="RNI-like"/>
    <property type="match status" value="1"/>
</dbReference>
<dbReference type="InParanoid" id="A0A7C8IL99"/>
<dbReference type="Gene3D" id="3.80.10.10">
    <property type="entry name" value="Ribonuclease Inhibitor"/>
    <property type="match status" value="1"/>
</dbReference>
<dbReference type="InterPro" id="IPR032675">
    <property type="entry name" value="LRR_dom_sf"/>
</dbReference>
<evidence type="ECO:0000313" key="2">
    <source>
        <dbReference type="Proteomes" id="UP000481858"/>
    </source>
</evidence>
<sequence length="514" mass="58806">MLLPQQCYQLSTEFHFRSDFELPVNCPHISNGGTSLWEDDGKYPDLTYFDRMAQRASWDLGTCIPPEILGSNGIVTLRQSRNLRSLHLVIPDCPGWWHDDYPVYDDDDDDDAIDLSSFRQLRSLGWKGPITKNLKALSVALRSNSMHLQEFNLHFVHLEASWDAVIESDNYYGKGARDLGTMLNMDERSPRPYFPELRVLSLTYVPITSSMMTMADFSMLTSLTLRRCYGSLELLYIAAQAITINLQRLEFQSCRYSLMRSDDLREFILAFAGLEELFILPNGSQGLFDLLGWLAPNHVTLRKFVYHSMARDVGEDHENFEGFHDWQDLENIPFESKALMENPTLNSPFSRFDLECLGLSCSPGKLLQWLLQPFQRKTSLKLLHIRQCRRDIYRYESLGLRKPFLHNGGLMGLASSVEGDGMDQAEALQGLRGRFRRFLEWAFGLDGLPSLQIVAFGDFAVSDAYSEYNIIACRDTKQSTNFQIISPFHPKMLTILSEYRDVLGACPSELSIDT</sequence>
<dbReference type="Proteomes" id="UP000481858">
    <property type="component" value="Unassembled WGS sequence"/>
</dbReference>
<dbReference type="OrthoDB" id="1720422at2759"/>
<proteinExistence type="predicted"/>
<dbReference type="EMBL" id="WUBL01000088">
    <property type="protein sequence ID" value="KAF2966481.1"/>
    <property type="molecule type" value="Genomic_DNA"/>
</dbReference>
<comment type="caution">
    <text evidence="1">The sequence shown here is derived from an EMBL/GenBank/DDBJ whole genome shotgun (WGS) entry which is preliminary data.</text>
</comment>
<reference evidence="1 2" key="1">
    <citation type="submission" date="2019-12" db="EMBL/GenBank/DDBJ databases">
        <title>Draft genome sequence of the ascomycete Xylaria multiplex DSM 110363.</title>
        <authorList>
            <person name="Buettner E."/>
            <person name="Kellner H."/>
        </authorList>
    </citation>
    <scope>NUCLEOTIDE SEQUENCE [LARGE SCALE GENOMIC DNA]</scope>
    <source>
        <strain evidence="1 2">DSM 110363</strain>
    </source>
</reference>
<keyword evidence="2" id="KW-1185">Reference proteome</keyword>
<evidence type="ECO:0000313" key="1">
    <source>
        <dbReference type="EMBL" id="KAF2966481.1"/>
    </source>
</evidence>